<protein>
    <submittedName>
        <fullName evidence="2">Uncharacterized protein</fullName>
    </submittedName>
</protein>
<dbReference type="Proteomes" id="UP000645865">
    <property type="component" value="Unassembled WGS sequence"/>
</dbReference>
<gene>
    <name evidence="2" type="ORF">YA0853_12845</name>
</gene>
<accession>A0A8I1JE76</accession>
<comment type="caution">
    <text evidence="2">The sequence shown here is derived from an EMBL/GenBank/DDBJ whole genome shotgun (WGS) entry which is preliminary data.</text>
</comment>
<dbReference type="AlphaFoldDB" id="A0A8I1JE76"/>
<name>A0A8I1JE76_9PSED</name>
<dbReference type="EMBL" id="JAEILH010000019">
    <property type="protein sequence ID" value="MBI6624560.1"/>
    <property type="molecule type" value="Genomic_DNA"/>
</dbReference>
<sequence length="67" mass="7350">MLGAISPFLGHLQLPTPQHDDVALQRNKRSLDSHSLPLDTQQTDNAPRHNRRRGSGSLDSLGKGNLL</sequence>
<reference evidence="2" key="1">
    <citation type="submission" date="2020-12" db="EMBL/GenBank/DDBJ databases">
        <title>Comparative genomic insights into the epidemiology and virulence of plant pathogenic Pseudomonads from Turkey.</title>
        <authorList>
            <person name="Dillon M."/>
            <person name="Ruiz-Bedoya T."/>
            <person name="Bendalovic-Torma C."/>
            <person name="Guttman K.M."/>
            <person name="Kwak H."/>
            <person name="Middleton M.A."/>
            <person name="Wang P.W."/>
            <person name="Horuz S."/>
            <person name="Aysan Y."/>
            <person name="Guttman D.S."/>
        </authorList>
    </citation>
    <scope>NUCLEOTIDE SEQUENCE</scope>
    <source>
        <strain evidence="2">S5_IA_3a</strain>
    </source>
</reference>
<feature type="region of interest" description="Disordered" evidence="1">
    <location>
        <begin position="1"/>
        <end position="67"/>
    </location>
</feature>
<proteinExistence type="predicted"/>
<evidence type="ECO:0000256" key="1">
    <source>
        <dbReference type="SAM" id="MobiDB-lite"/>
    </source>
</evidence>
<evidence type="ECO:0000313" key="3">
    <source>
        <dbReference type="Proteomes" id="UP000645865"/>
    </source>
</evidence>
<evidence type="ECO:0000313" key="2">
    <source>
        <dbReference type="EMBL" id="MBI6624560.1"/>
    </source>
</evidence>
<organism evidence="2 3">
    <name type="scientific">Pseudomonas rhodesiae</name>
    <dbReference type="NCBI Taxonomy" id="76760"/>
    <lineage>
        <taxon>Bacteria</taxon>
        <taxon>Pseudomonadati</taxon>
        <taxon>Pseudomonadota</taxon>
        <taxon>Gammaproteobacteria</taxon>
        <taxon>Pseudomonadales</taxon>
        <taxon>Pseudomonadaceae</taxon>
        <taxon>Pseudomonas</taxon>
    </lineage>
</organism>
<dbReference type="RefSeq" id="WP_034100484.1">
    <property type="nucleotide sequence ID" value="NZ_CAUQUF010000001.1"/>
</dbReference>